<evidence type="ECO:0000313" key="3">
    <source>
        <dbReference type="Ensembl" id="ENSCSAVP00000011756.1"/>
    </source>
</evidence>
<keyword evidence="1" id="KW-1133">Transmembrane helix</keyword>
<keyword evidence="4" id="KW-1185">Reference proteome</keyword>
<protein>
    <recommendedName>
        <fullName evidence="5">TNFR-Cys domain-containing protein</fullName>
    </recommendedName>
</protein>
<evidence type="ECO:0008006" key="5">
    <source>
        <dbReference type="Google" id="ProtNLM"/>
    </source>
</evidence>
<accession>H2Z2E4</accession>
<dbReference type="InParanoid" id="H2Z2E4"/>
<feature type="signal peptide" evidence="2">
    <location>
        <begin position="1"/>
        <end position="21"/>
    </location>
</feature>
<evidence type="ECO:0000256" key="2">
    <source>
        <dbReference type="SAM" id="SignalP"/>
    </source>
</evidence>
<dbReference type="AlphaFoldDB" id="H2Z2E4"/>
<keyword evidence="1" id="KW-0472">Membrane</keyword>
<keyword evidence="1" id="KW-0812">Transmembrane</keyword>
<reference evidence="3" key="2">
    <citation type="submission" date="2025-08" db="UniProtKB">
        <authorList>
            <consortium name="Ensembl"/>
        </authorList>
    </citation>
    <scope>IDENTIFICATION</scope>
</reference>
<proteinExistence type="predicted"/>
<keyword evidence="2" id="KW-0732">Signal</keyword>
<sequence>MESSVLGKYALLASILSFIQATPMGKQNKLCGKGQYWAATENCEDCMDLCLNWNKEMCRQQCPDEYYEKYLGIRELRDRDTIYLIWLSVMSCVVLALVLIKMFKACRWLRLRKYKIITFLLPWTVKPVQTSSNQPDATDEPPTTQPLMETCTPKEITCPQNAFAAADTSSQKEGSCAEKRALSKNTVYVNVNKESSL</sequence>
<dbReference type="Proteomes" id="UP000007875">
    <property type="component" value="Unassembled WGS sequence"/>
</dbReference>
<feature type="transmembrane region" description="Helical" evidence="1">
    <location>
        <begin position="83"/>
        <end position="103"/>
    </location>
</feature>
<evidence type="ECO:0000313" key="4">
    <source>
        <dbReference type="Proteomes" id="UP000007875"/>
    </source>
</evidence>
<feature type="chain" id="PRO_5003578723" description="TNFR-Cys domain-containing protein" evidence="2">
    <location>
        <begin position="22"/>
        <end position="197"/>
    </location>
</feature>
<name>H2Z2E4_CIOSA</name>
<evidence type="ECO:0000256" key="1">
    <source>
        <dbReference type="SAM" id="Phobius"/>
    </source>
</evidence>
<organism evidence="3 4">
    <name type="scientific">Ciona savignyi</name>
    <name type="common">Pacific transparent sea squirt</name>
    <dbReference type="NCBI Taxonomy" id="51511"/>
    <lineage>
        <taxon>Eukaryota</taxon>
        <taxon>Metazoa</taxon>
        <taxon>Chordata</taxon>
        <taxon>Tunicata</taxon>
        <taxon>Ascidiacea</taxon>
        <taxon>Phlebobranchia</taxon>
        <taxon>Cionidae</taxon>
        <taxon>Ciona</taxon>
    </lineage>
</organism>
<dbReference type="HOGENOM" id="CLU_1570099_0_0_1"/>
<reference evidence="4" key="1">
    <citation type="submission" date="2003-08" db="EMBL/GenBank/DDBJ databases">
        <authorList>
            <person name="Birren B."/>
            <person name="Nusbaum C."/>
            <person name="Abebe A."/>
            <person name="Abouelleil A."/>
            <person name="Adekoya E."/>
            <person name="Ait-zahra M."/>
            <person name="Allen N."/>
            <person name="Allen T."/>
            <person name="An P."/>
            <person name="Anderson M."/>
            <person name="Anderson S."/>
            <person name="Arachchi H."/>
            <person name="Armbruster J."/>
            <person name="Bachantsang P."/>
            <person name="Baldwin J."/>
            <person name="Barry A."/>
            <person name="Bayul T."/>
            <person name="Blitshsteyn B."/>
            <person name="Bloom T."/>
            <person name="Blye J."/>
            <person name="Boguslavskiy L."/>
            <person name="Borowsky M."/>
            <person name="Boukhgalter B."/>
            <person name="Brunache A."/>
            <person name="Butler J."/>
            <person name="Calixte N."/>
            <person name="Calvo S."/>
            <person name="Camarata J."/>
            <person name="Campo K."/>
            <person name="Chang J."/>
            <person name="Cheshatsang Y."/>
            <person name="Citroen M."/>
            <person name="Collymore A."/>
            <person name="Considine T."/>
            <person name="Cook A."/>
            <person name="Cooke P."/>
            <person name="Corum B."/>
            <person name="Cuomo C."/>
            <person name="David R."/>
            <person name="Dawoe T."/>
            <person name="Degray S."/>
            <person name="Dodge S."/>
            <person name="Dooley K."/>
            <person name="Dorje P."/>
            <person name="Dorjee K."/>
            <person name="Dorris L."/>
            <person name="Duffey N."/>
            <person name="Dupes A."/>
            <person name="Elkins T."/>
            <person name="Engels R."/>
            <person name="Erickson J."/>
            <person name="Farina A."/>
            <person name="Faro S."/>
            <person name="Ferreira P."/>
            <person name="Fischer H."/>
            <person name="Fitzgerald M."/>
            <person name="Foley K."/>
            <person name="Gage D."/>
            <person name="Galagan J."/>
            <person name="Gearin G."/>
            <person name="Gnerre S."/>
            <person name="Gnirke A."/>
            <person name="Goyette A."/>
            <person name="Graham J."/>
            <person name="Grandbois E."/>
            <person name="Gyaltsen K."/>
            <person name="Hafez N."/>
            <person name="Hagopian D."/>
            <person name="Hagos B."/>
            <person name="Hall J."/>
            <person name="Hatcher B."/>
            <person name="Heller A."/>
            <person name="Higgins H."/>
            <person name="Honan T."/>
            <person name="Horn A."/>
            <person name="Houde N."/>
            <person name="Hughes L."/>
            <person name="Hulme W."/>
            <person name="Husby E."/>
            <person name="Iliev I."/>
            <person name="Jaffe D."/>
            <person name="Jones C."/>
            <person name="Kamal M."/>
            <person name="Kamat A."/>
            <person name="Kamvysselis M."/>
            <person name="Karlsson E."/>
            <person name="Kells C."/>
            <person name="Kieu A."/>
            <person name="Kisner P."/>
            <person name="Kodira C."/>
            <person name="Kulbokas E."/>
            <person name="Labutti K."/>
            <person name="Lama D."/>
            <person name="Landers T."/>
            <person name="Leger J."/>
            <person name="Levine S."/>
            <person name="Lewis D."/>
            <person name="Lewis T."/>
            <person name="Lindblad-toh K."/>
            <person name="Liu X."/>
            <person name="Lokyitsang T."/>
            <person name="Lokyitsang Y."/>
            <person name="Lucien O."/>
            <person name="Lui A."/>
            <person name="Ma L.J."/>
            <person name="Mabbitt R."/>
            <person name="Macdonald J."/>
            <person name="Maclean C."/>
            <person name="Major J."/>
            <person name="Manning J."/>
            <person name="Marabella R."/>
            <person name="Maru K."/>
            <person name="Matthews C."/>
            <person name="Mauceli E."/>
            <person name="Mccarthy M."/>
            <person name="Mcdonough S."/>
            <person name="Mcghee T."/>
            <person name="Meldrim J."/>
            <person name="Meneus L."/>
            <person name="Mesirov J."/>
            <person name="Mihalev A."/>
            <person name="Mihova T."/>
            <person name="Mikkelsen T."/>
            <person name="Mlenga V."/>
            <person name="Moru K."/>
            <person name="Mozes J."/>
            <person name="Mulrain L."/>
            <person name="Munson G."/>
            <person name="Naylor J."/>
            <person name="Newes C."/>
            <person name="Nguyen C."/>
            <person name="Nguyen N."/>
            <person name="Nguyen T."/>
            <person name="Nicol R."/>
            <person name="Nielsen C."/>
            <person name="Nizzari M."/>
            <person name="Norbu C."/>
            <person name="Norbu N."/>
            <person name="O'donnell P."/>
            <person name="Okoawo O."/>
            <person name="O'leary S."/>
            <person name="Omotosho B."/>
            <person name="O'neill K."/>
            <person name="Osman S."/>
            <person name="Parker S."/>
            <person name="Perrin D."/>
            <person name="Phunkhang P."/>
            <person name="Piqani B."/>
            <person name="Purcell S."/>
            <person name="Rachupka T."/>
            <person name="Ramasamy U."/>
            <person name="Rameau R."/>
            <person name="Ray V."/>
            <person name="Raymond C."/>
            <person name="Retta R."/>
            <person name="Richardson S."/>
            <person name="Rise C."/>
            <person name="Rodriguez J."/>
            <person name="Rogers J."/>
            <person name="Rogov P."/>
            <person name="Rutman M."/>
            <person name="Schupbach R."/>
            <person name="Seaman C."/>
            <person name="Settipalli S."/>
            <person name="Sharpe T."/>
            <person name="Sheridan J."/>
            <person name="Sherpa N."/>
            <person name="Shi J."/>
            <person name="Smirnov S."/>
            <person name="Smith C."/>
            <person name="Sougnez C."/>
            <person name="Spencer B."/>
            <person name="Stalker J."/>
            <person name="Stange-thomann N."/>
            <person name="Stavropoulos S."/>
            <person name="Stetson K."/>
            <person name="Stone C."/>
            <person name="Stone S."/>
            <person name="Stubbs M."/>
            <person name="Talamas J."/>
            <person name="Tchuinga P."/>
            <person name="Tenzing P."/>
            <person name="Tesfaye S."/>
            <person name="Theodore J."/>
            <person name="Thoulutsang Y."/>
            <person name="Topham K."/>
            <person name="Towey S."/>
            <person name="Tsamla T."/>
            <person name="Tsomo N."/>
            <person name="Vallee D."/>
            <person name="Vassiliev H."/>
            <person name="Venkataraman V."/>
            <person name="Vinson J."/>
            <person name="Vo A."/>
            <person name="Wade C."/>
            <person name="Wang S."/>
            <person name="Wangchuk T."/>
            <person name="Wangdi T."/>
            <person name="Whittaker C."/>
            <person name="Wilkinson J."/>
            <person name="Wu Y."/>
            <person name="Wyman D."/>
            <person name="Yadav S."/>
            <person name="Yang S."/>
            <person name="Yang X."/>
            <person name="Yeager S."/>
            <person name="Yee E."/>
            <person name="Young G."/>
            <person name="Zainoun J."/>
            <person name="Zembeck L."/>
            <person name="Zimmer A."/>
            <person name="Zody M."/>
            <person name="Lander E."/>
        </authorList>
    </citation>
    <scope>NUCLEOTIDE SEQUENCE [LARGE SCALE GENOMIC DNA]</scope>
</reference>
<dbReference type="GeneTree" id="ENSGT00730000114090"/>
<dbReference type="Ensembl" id="ENSCSAVT00000011893.1">
    <property type="protein sequence ID" value="ENSCSAVP00000011756.1"/>
    <property type="gene ID" value="ENSCSAVG00000006897.1"/>
</dbReference>
<reference evidence="3" key="3">
    <citation type="submission" date="2025-09" db="UniProtKB">
        <authorList>
            <consortium name="Ensembl"/>
        </authorList>
    </citation>
    <scope>IDENTIFICATION</scope>
</reference>